<feature type="coiled-coil region" evidence="1">
    <location>
        <begin position="159"/>
        <end position="186"/>
    </location>
</feature>
<evidence type="ECO:0000259" key="2">
    <source>
        <dbReference type="PROSITE" id="PS51750"/>
    </source>
</evidence>
<comment type="caution">
    <text evidence="3">The sequence shown here is derived from an EMBL/GenBank/DDBJ whole genome shotgun (WGS) entry which is preliminary data.</text>
</comment>
<dbReference type="InterPro" id="IPR003497">
    <property type="entry name" value="BRO_N_domain"/>
</dbReference>
<dbReference type="PANTHER" id="PTHR36180:SF2">
    <property type="entry name" value="BRO FAMILY PROTEIN"/>
    <property type="match status" value="1"/>
</dbReference>
<dbReference type="PROSITE" id="PS51750">
    <property type="entry name" value="BRO_N"/>
    <property type="match status" value="1"/>
</dbReference>
<dbReference type="Pfam" id="PF02498">
    <property type="entry name" value="Bro-N"/>
    <property type="match status" value="1"/>
</dbReference>
<sequence>MDRRNIQQHRPADAIDINDFVHTATGMRVRRLTLPDGTHWFPAVDLASGLGYVNTRQAVLHHVAMEHTAQLDDLARSVYGVGTSRKIAGHGLKKSMRMVNLQGLVALVNGSTKPEARPFKAWVSEVVVTVQREGSYSLEKAEAQPVTAYAMPQQVADVIVRLEELNVRSDRRLAEAQEEANRARWEGVAAIQDVARNMSRLVDSLERLPRQRKSLEQPSTSAQELLESWRSRLTVTEDVWAVAVLLAPALAESGEARYGVEEIAAGTGLTTARVHDCLRFLIKRQCIRQIGAVLNTPVYGLPQA</sequence>
<name>A0ABU2LRF4_9ACTN</name>
<reference evidence="4" key="1">
    <citation type="submission" date="2023-07" db="EMBL/GenBank/DDBJ databases">
        <title>30 novel species of actinomycetes from the DSMZ collection.</title>
        <authorList>
            <person name="Nouioui I."/>
        </authorList>
    </citation>
    <scope>NUCLEOTIDE SEQUENCE [LARGE SCALE GENOMIC DNA]</scope>
    <source>
        <strain evidence="4">DSM 44918</strain>
    </source>
</reference>
<organism evidence="3 4">
    <name type="scientific">Streptomyces millisiae</name>
    <dbReference type="NCBI Taxonomy" id="3075542"/>
    <lineage>
        <taxon>Bacteria</taxon>
        <taxon>Bacillati</taxon>
        <taxon>Actinomycetota</taxon>
        <taxon>Actinomycetes</taxon>
        <taxon>Kitasatosporales</taxon>
        <taxon>Streptomycetaceae</taxon>
        <taxon>Streptomyces</taxon>
    </lineage>
</organism>
<evidence type="ECO:0000313" key="3">
    <source>
        <dbReference type="EMBL" id="MDT0320169.1"/>
    </source>
</evidence>
<keyword evidence="1" id="KW-0175">Coiled coil</keyword>
<dbReference type="EMBL" id="JAVREM010000021">
    <property type="protein sequence ID" value="MDT0320169.1"/>
    <property type="molecule type" value="Genomic_DNA"/>
</dbReference>
<proteinExistence type="predicted"/>
<feature type="domain" description="Bro-N" evidence="2">
    <location>
        <begin position="26"/>
        <end position="134"/>
    </location>
</feature>
<keyword evidence="4" id="KW-1185">Reference proteome</keyword>
<evidence type="ECO:0000256" key="1">
    <source>
        <dbReference type="SAM" id="Coils"/>
    </source>
</evidence>
<evidence type="ECO:0000313" key="4">
    <source>
        <dbReference type="Proteomes" id="UP001183420"/>
    </source>
</evidence>
<dbReference type="Proteomes" id="UP001183420">
    <property type="component" value="Unassembled WGS sequence"/>
</dbReference>
<protein>
    <submittedName>
        <fullName evidence="3">Bro-N domain-containing protein</fullName>
    </submittedName>
</protein>
<dbReference type="PANTHER" id="PTHR36180">
    <property type="entry name" value="DNA-BINDING PROTEIN-RELATED-RELATED"/>
    <property type="match status" value="1"/>
</dbReference>
<gene>
    <name evidence="3" type="ORF">RNC47_17690</name>
</gene>
<dbReference type="SMART" id="SM01040">
    <property type="entry name" value="Bro-N"/>
    <property type="match status" value="1"/>
</dbReference>
<accession>A0ABU2LRF4</accession>